<evidence type="ECO:0000313" key="4">
    <source>
        <dbReference type="Proteomes" id="UP001338125"/>
    </source>
</evidence>
<keyword evidence="2" id="KW-1133">Transmembrane helix</keyword>
<keyword evidence="2" id="KW-0812">Transmembrane</keyword>
<accession>A0ABR0SV10</accession>
<comment type="caution">
    <text evidence="3">The sequence shown here is derived from an EMBL/GenBank/DDBJ whole genome shotgun (WGS) entry which is preliminary data.</text>
</comment>
<feature type="transmembrane region" description="Helical" evidence="2">
    <location>
        <begin position="12"/>
        <end position="31"/>
    </location>
</feature>
<gene>
    <name evidence="3" type="ORF">PT974_04420</name>
</gene>
<dbReference type="Proteomes" id="UP001338125">
    <property type="component" value="Unassembled WGS sequence"/>
</dbReference>
<evidence type="ECO:0000313" key="3">
    <source>
        <dbReference type="EMBL" id="KAK5995997.1"/>
    </source>
</evidence>
<organism evidence="3 4">
    <name type="scientific">Cladobotryum mycophilum</name>
    <dbReference type="NCBI Taxonomy" id="491253"/>
    <lineage>
        <taxon>Eukaryota</taxon>
        <taxon>Fungi</taxon>
        <taxon>Dikarya</taxon>
        <taxon>Ascomycota</taxon>
        <taxon>Pezizomycotina</taxon>
        <taxon>Sordariomycetes</taxon>
        <taxon>Hypocreomycetidae</taxon>
        <taxon>Hypocreales</taxon>
        <taxon>Hypocreaceae</taxon>
        <taxon>Cladobotryum</taxon>
    </lineage>
</organism>
<reference evidence="3 4" key="1">
    <citation type="submission" date="2024-01" db="EMBL/GenBank/DDBJ databases">
        <title>Complete genome of Cladobotryum mycophilum ATHUM6906.</title>
        <authorList>
            <person name="Christinaki A.C."/>
            <person name="Myridakis A.I."/>
            <person name="Kouvelis V.N."/>
        </authorList>
    </citation>
    <scope>NUCLEOTIDE SEQUENCE [LARGE SCALE GENOMIC DNA]</scope>
    <source>
        <strain evidence="3 4">ATHUM6906</strain>
    </source>
</reference>
<name>A0ABR0SV10_9HYPO</name>
<keyword evidence="4" id="KW-1185">Reference proteome</keyword>
<feature type="compositionally biased region" description="Polar residues" evidence="1">
    <location>
        <begin position="112"/>
        <end position="134"/>
    </location>
</feature>
<feature type="compositionally biased region" description="Basic and acidic residues" evidence="1">
    <location>
        <begin position="82"/>
        <end position="94"/>
    </location>
</feature>
<evidence type="ECO:0000256" key="1">
    <source>
        <dbReference type="SAM" id="MobiDB-lite"/>
    </source>
</evidence>
<evidence type="ECO:0000256" key="2">
    <source>
        <dbReference type="SAM" id="Phobius"/>
    </source>
</evidence>
<dbReference type="EMBL" id="JAVFKD010000004">
    <property type="protein sequence ID" value="KAK5995997.1"/>
    <property type="molecule type" value="Genomic_DNA"/>
</dbReference>
<protein>
    <submittedName>
        <fullName evidence="3">Uncharacterized protein</fullName>
    </submittedName>
</protein>
<keyword evidence="2" id="KW-0472">Membrane</keyword>
<feature type="region of interest" description="Disordered" evidence="1">
    <location>
        <begin position="82"/>
        <end position="144"/>
    </location>
</feature>
<sequence length="144" mass="15818">MENDLLQGMLYMLLPLCLCLISAVGVELIKIKQEMRLMERRQAERYAAAAYWSLPSAPSSPCVSPLFLPAPVVDSGYGTFEEVERQQQQKEKQGDVGQAEPFRLYGCPGWASETQSIGMSGNPDPSTKSTSDAGKSSLLEGWKL</sequence>
<proteinExistence type="predicted"/>